<keyword evidence="6" id="KW-0963">Cytoplasm</keyword>
<dbReference type="Gene3D" id="3.40.80.10">
    <property type="entry name" value="Peptidoglycan recognition protein-like"/>
    <property type="match status" value="1"/>
</dbReference>
<dbReference type="InterPro" id="IPR051206">
    <property type="entry name" value="NAMLAA_amidase_2"/>
</dbReference>
<keyword evidence="15" id="KW-1185">Reference proteome</keyword>
<dbReference type="SUPFAM" id="SSF55846">
    <property type="entry name" value="N-acetylmuramoyl-L-alanine amidase-like"/>
    <property type="match status" value="1"/>
</dbReference>
<organism evidence="14 15">
    <name type="scientific">Paraferrimonas sedimenticola</name>
    <dbReference type="NCBI Taxonomy" id="375674"/>
    <lineage>
        <taxon>Bacteria</taxon>
        <taxon>Pseudomonadati</taxon>
        <taxon>Pseudomonadota</taxon>
        <taxon>Gammaproteobacteria</taxon>
        <taxon>Alteromonadales</taxon>
        <taxon>Ferrimonadaceae</taxon>
        <taxon>Paraferrimonas</taxon>
    </lineage>
</organism>
<dbReference type="GO" id="GO:0009254">
    <property type="term" value="P:peptidoglycan turnover"/>
    <property type="evidence" value="ECO:0007669"/>
    <property type="project" value="TreeGrafter"/>
</dbReference>
<dbReference type="GO" id="GO:0046872">
    <property type="term" value="F:metal ion binding"/>
    <property type="evidence" value="ECO:0007669"/>
    <property type="project" value="UniProtKB-KW"/>
</dbReference>
<protein>
    <recommendedName>
        <fullName evidence="11">1,6-anhydro-N-acetylmuramyl-L-alanine amidase AmpD</fullName>
        <ecNumber evidence="5">3.5.1.28</ecNumber>
    </recommendedName>
    <alternativeName>
        <fullName evidence="12">N-acetylmuramoyl-L-alanine amidase</fullName>
    </alternativeName>
</protein>
<dbReference type="GO" id="GO:0009253">
    <property type="term" value="P:peptidoglycan catabolic process"/>
    <property type="evidence" value="ECO:0007669"/>
    <property type="project" value="InterPro"/>
</dbReference>
<comment type="similarity">
    <text evidence="4">Belongs to the N-acetylmuramoyl-L-alanine amidase 2 family.</text>
</comment>
<evidence type="ECO:0000256" key="10">
    <source>
        <dbReference type="ARBA" id="ARBA00023316"/>
    </source>
</evidence>
<name>A0AA37RXV3_9GAMM</name>
<dbReference type="EC" id="3.5.1.28" evidence="5"/>
<evidence type="ECO:0000256" key="1">
    <source>
        <dbReference type="ARBA" id="ARBA00001561"/>
    </source>
</evidence>
<evidence type="ECO:0000313" key="14">
    <source>
        <dbReference type="EMBL" id="GLP97461.1"/>
    </source>
</evidence>
<dbReference type="RefSeq" id="WP_095504698.1">
    <property type="nucleotide sequence ID" value="NZ_BSNC01000006.1"/>
</dbReference>
<dbReference type="EMBL" id="BSNC01000006">
    <property type="protein sequence ID" value="GLP97461.1"/>
    <property type="molecule type" value="Genomic_DNA"/>
</dbReference>
<comment type="subcellular location">
    <subcellularLocation>
        <location evidence="3">Cytoplasm</location>
    </subcellularLocation>
</comment>
<evidence type="ECO:0000256" key="4">
    <source>
        <dbReference type="ARBA" id="ARBA00007553"/>
    </source>
</evidence>
<comment type="catalytic activity">
    <reaction evidence="1">
        <text>Hydrolyzes the link between N-acetylmuramoyl residues and L-amino acid residues in certain cell-wall glycopeptides.</text>
        <dbReference type="EC" id="3.5.1.28"/>
    </reaction>
</comment>
<keyword evidence="7" id="KW-0479">Metal-binding</keyword>
<accession>A0AA37RXV3</accession>
<evidence type="ECO:0000256" key="6">
    <source>
        <dbReference type="ARBA" id="ARBA00022490"/>
    </source>
</evidence>
<keyword evidence="9" id="KW-0862">Zinc</keyword>
<evidence type="ECO:0000256" key="7">
    <source>
        <dbReference type="ARBA" id="ARBA00022723"/>
    </source>
</evidence>
<evidence type="ECO:0000256" key="3">
    <source>
        <dbReference type="ARBA" id="ARBA00004496"/>
    </source>
</evidence>
<dbReference type="PANTHER" id="PTHR30417:SF4">
    <property type="entry name" value="1,6-ANHYDRO-N-ACETYLMURAMYL-L-ALANINE AMIDASE AMPD"/>
    <property type="match status" value="1"/>
</dbReference>
<dbReference type="InterPro" id="IPR036505">
    <property type="entry name" value="Amidase/PGRP_sf"/>
</dbReference>
<dbReference type="InterPro" id="IPR002502">
    <property type="entry name" value="Amidase_domain"/>
</dbReference>
<gene>
    <name evidence="14" type="ORF">GCM10007895_27680</name>
</gene>
<dbReference type="GO" id="GO:0008745">
    <property type="term" value="F:N-acetylmuramoyl-L-alanine amidase activity"/>
    <property type="evidence" value="ECO:0007669"/>
    <property type="project" value="UniProtKB-EC"/>
</dbReference>
<dbReference type="PANTHER" id="PTHR30417">
    <property type="entry name" value="N-ACETYLMURAMOYL-L-ALANINE AMIDASE AMID"/>
    <property type="match status" value="1"/>
</dbReference>
<evidence type="ECO:0000256" key="12">
    <source>
        <dbReference type="ARBA" id="ARBA00042615"/>
    </source>
</evidence>
<dbReference type="Proteomes" id="UP001161422">
    <property type="component" value="Unassembled WGS sequence"/>
</dbReference>
<reference evidence="14" key="1">
    <citation type="journal article" date="2014" name="Int. J. Syst. Evol. Microbiol.">
        <title>Complete genome sequence of Corynebacterium casei LMG S-19264T (=DSM 44701T), isolated from a smear-ripened cheese.</title>
        <authorList>
            <consortium name="US DOE Joint Genome Institute (JGI-PGF)"/>
            <person name="Walter F."/>
            <person name="Albersmeier A."/>
            <person name="Kalinowski J."/>
            <person name="Ruckert C."/>
        </authorList>
    </citation>
    <scope>NUCLEOTIDE SEQUENCE</scope>
    <source>
        <strain evidence="14">NBRC 101628</strain>
    </source>
</reference>
<dbReference type="GO" id="GO:0005737">
    <property type="term" value="C:cytoplasm"/>
    <property type="evidence" value="ECO:0007669"/>
    <property type="project" value="UniProtKB-SubCell"/>
</dbReference>
<keyword evidence="10" id="KW-0961">Cell wall biogenesis/degradation</keyword>
<dbReference type="CDD" id="cd06583">
    <property type="entry name" value="PGRP"/>
    <property type="match status" value="1"/>
</dbReference>
<proteinExistence type="inferred from homology"/>
<keyword evidence="8" id="KW-0378">Hydrolase</keyword>
<reference evidence="14" key="2">
    <citation type="submission" date="2023-01" db="EMBL/GenBank/DDBJ databases">
        <title>Draft genome sequence of Paraferrimonas sedimenticola strain NBRC 101628.</title>
        <authorList>
            <person name="Sun Q."/>
            <person name="Mori K."/>
        </authorList>
    </citation>
    <scope>NUCLEOTIDE SEQUENCE</scope>
    <source>
        <strain evidence="14">NBRC 101628</strain>
    </source>
</reference>
<comment type="caution">
    <text evidence="14">The sequence shown here is derived from an EMBL/GenBank/DDBJ whole genome shotgun (WGS) entry which is preliminary data.</text>
</comment>
<evidence type="ECO:0000256" key="11">
    <source>
        <dbReference type="ARBA" id="ARBA00039257"/>
    </source>
</evidence>
<dbReference type="GO" id="GO:0071555">
    <property type="term" value="P:cell wall organization"/>
    <property type="evidence" value="ECO:0007669"/>
    <property type="project" value="UniProtKB-KW"/>
</dbReference>
<evidence type="ECO:0000256" key="9">
    <source>
        <dbReference type="ARBA" id="ARBA00022833"/>
    </source>
</evidence>
<dbReference type="AlphaFoldDB" id="A0AA37RXV3"/>
<comment type="cofactor">
    <cofactor evidence="2">
        <name>Zn(2+)</name>
        <dbReference type="ChEBI" id="CHEBI:29105"/>
    </cofactor>
</comment>
<dbReference type="SMART" id="SM00644">
    <property type="entry name" value="Ami_2"/>
    <property type="match status" value="1"/>
</dbReference>
<evidence type="ECO:0000256" key="8">
    <source>
        <dbReference type="ARBA" id="ARBA00022801"/>
    </source>
</evidence>
<evidence type="ECO:0000256" key="5">
    <source>
        <dbReference type="ARBA" id="ARBA00011901"/>
    </source>
</evidence>
<evidence type="ECO:0000313" key="15">
    <source>
        <dbReference type="Proteomes" id="UP001161422"/>
    </source>
</evidence>
<feature type="domain" description="N-acetylmuramoyl-L-alanine amidase" evidence="13">
    <location>
        <begin position="22"/>
        <end position="173"/>
    </location>
</feature>
<sequence>MSRDAQKGKGVLPWQTVAQRPSPHFDLRPDITDISLLVLHNISLPAGQFGQPYIDKLFMGCIQEDCPAELEELIGLRVSAHLFINREGLITQYVDMHSRAWHAGVSSFQGRERCNDFSIGIELEGTDDSGYSDEQYQALHKVSLYILETYPKITLDRIVGHEHIAPGRKTDPGPGFDWTGYRQRLVAAGIK</sequence>
<dbReference type="NCBIfam" id="NF008758">
    <property type="entry name" value="PRK11789.1"/>
    <property type="match status" value="1"/>
</dbReference>
<evidence type="ECO:0000256" key="2">
    <source>
        <dbReference type="ARBA" id="ARBA00001947"/>
    </source>
</evidence>
<evidence type="ECO:0000259" key="13">
    <source>
        <dbReference type="SMART" id="SM00644"/>
    </source>
</evidence>
<dbReference type="Pfam" id="PF01510">
    <property type="entry name" value="Amidase_2"/>
    <property type="match status" value="1"/>
</dbReference>